<organism evidence="13 14">
    <name type="scientific">Halioxenophilus aromaticivorans</name>
    <dbReference type="NCBI Taxonomy" id="1306992"/>
    <lineage>
        <taxon>Bacteria</taxon>
        <taxon>Pseudomonadati</taxon>
        <taxon>Pseudomonadota</taxon>
        <taxon>Gammaproteobacteria</taxon>
        <taxon>Alteromonadales</taxon>
        <taxon>Alteromonadaceae</taxon>
        <taxon>Halioxenophilus</taxon>
    </lineage>
</organism>
<gene>
    <name evidence="13" type="ORF">GCM10025791_47940</name>
</gene>
<dbReference type="PROSITE" id="PS01079">
    <property type="entry name" value="MOCF_BIOSYNTHESIS_2"/>
    <property type="match status" value="1"/>
</dbReference>
<feature type="domain" description="MoaB/Mog" evidence="12">
    <location>
        <begin position="178"/>
        <end position="314"/>
    </location>
</feature>
<reference evidence="14" key="1">
    <citation type="journal article" date="2019" name="Int. J. Syst. Evol. Microbiol.">
        <title>The Global Catalogue of Microorganisms (GCM) 10K type strain sequencing project: providing services to taxonomists for standard genome sequencing and annotation.</title>
        <authorList>
            <consortium name="The Broad Institute Genomics Platform"/>
            <consortium name="The Broad Institute Genome Sequencing Center for Infectious Disease"/>
            <person name="Wu L."/>
            <person name="Ma J."/>
        </authorList>
    </citation>
    <scope>NUCLEOTIDE SEQUENCE [LARGE SCALE GENOMIC DNA]</scope>
    <source>
        <strain evidence="14">JCM 19134</strain>
    </source>
</reference>
<dbReference type="InterPro" id="IPR005110">
    <property type="entry name" value="MoeA_linker/N"/>
</dbReference>
<dbReference type="Pfam" id="PF00994">
    <property type="entry name" value="MoCF_biosynth"/>
    <property type="match status" value="1"/>
</dbReference>
<dbReference type="Pfam" id="PF03453">
    <property type="entry name" value="MoeA_N"/>
    <property type="match status" value="1"/>
</dbReference>
<dbReference type="CDD" id="cd00887">
    <property type="entry name" value="MoeA"/>
    <property type="match status" value="1"/>
</dbReference>
<dbReference type="Gene3D" id="2.170.190.11">
    <property type="entry name" value="Molybdopterin biosynthesis moea protein, domain 3"/>
    <property type="match status" value="1"/>
</dbReference>
<keyword evidence="8 11" id="KW-0460">Magnesium</keyword>
<comment type="cofactor">
    <cofactor evidence="1 11">
        <name>Mg(2+)</name>
        <dbReference type="ChEBI" id="CHEBI:18420"/>
    </cofactor>
</comment>
<name>A0AAV3UAH2_9ALTE</name>
<dbReference type="SUPFAM" id="SSF63882">
    <property type="entry name" value="MoeA N-terminal region -like"/>
    <property type="match status" value="1"/>
</dbReference>
<dbReference type="AlphaFoldDB" id="A0AAV3UAH2"/>
<keyword evidence="14" id="KW-1185">Reference proteome</keyword>
<evidence type="ECO:0000256" key="5">
    <source>
        <dbReference type="ARBA" id="ARBA00022505"/>
    </source>
</evidence>
<evidence type="ECO:0000256" key="8">
    <source>
        <dbReference type="ARBA" id="ARBA00022842"/>
    </source>
</evidence>
<dbReference type="InterPro" id="IPR001453">
    <property type="entry name" value="MoaB/Mog_dom"/>
</dbReference>
<evidence type="ECO:0000256" key="11">
    <source>
        <dbReference type="RuleBase" id="RU365090"/>
    </source>
</evidence>
<dbReference type="InterPro" id="IPR038987">
    <property type="entry name" value="MoeA-like"/>
</dbReference>
<dbReference type="InterPro" id="IPR005111">
    <property type="entry name" value="MoeA_C_domain_IV"/>
</dbReference>
<dbReference type="SUPFAM" id="SSF63867">
    <property type="entry name" value="MoeA C-terminal domain-like"/>
    <property type="match status" value="1"/>
</dbReference>
<dbReference type="RefSeq" id="WP_345427940.1">
    <property type="nucleotide sequence ID" value="NZ_AP031496.1"/>
</dbReference>
<dbReference type="FunFam" id="3.40.980.10:FF:000004">
    <property type="entry name" value="Molybdopterin molybdenumtransferase"/>
    <property type="match status" value="1"/>
</dbReference>
<sequence length="399" mass="42566">MKTLQQALDIILAAAQPLANTQRLNISQALGHYLAEDVVSPLDVPPQDNSAMDGYAINLGDSSATSGTTQFEVTQTINAGHIGQPLLPNQAARIFTGAEIPAGANCVAMQENCTRSDDGQWVTAHSTALGDNIRRRGQDITVGNELFNQGHRLTAVDIGLLASLGRANITVYRPPKIAILSTGDELKEPGQALGPGQIYNSNRYLLTAALQALQCEVVDLGQVEDTLAATQTALIRGQEADLIVSTGGVSVGEADFVKTAVERLGELNSWKIAIKPGKPLAFGRIGDTPFLGLPGNPVAVFVTFLLVVKPFLNALRGNNSTHPLRVFSSGFDIKRPSDRRQYMRIKIDQTGLIQRFGNQSSGVLSSLAWAEGLAIVETGQTVNKGDALPVILLNDHQFS</sequence>
<dbReference type="EMBL" id="BAABLX010000079">
    <property type="protein sequence ID" value="GAA4960914.1"/>
    <property type="molecule type" value="Genomic_DNA"/>
</dbReference>
<protein>
    <recommendedName>
        <fullName evidence="11">Molybdopterin molybdenumtransferase</fullName>
        <ecNumber evidence="11">2.10.1.1</ecNumber>
    </recommendedName>
</protein>
<evidence type="ECO:0000259" key="12">
    <source>
        <dbReference type="SMART" id="SM00852"/>
    </source>
</evidence>
<dbReference type="InterPro" id="IPR036135">
    <property type="entry name" value="MoeA_linker/N_sf"/>
</dbReference>
<keyword evidence="9 11" id="KW-0501">Molybdenum cofactor biosynthesis</keyword>
<dbReference type="Pfam" id="PF03454">
    <property type="entry name" value="MoeA_C"/>
    <property type="match status" value="1"/>
</dbReference>
<evidence type="ECO:0000256" key="1">
    <source>
        <dbReference type="ARBA" id="ARBA00001946"/>
    </source>
</evidence>
<evidence type="ECO:0000256" key="7">
    <source>
        <dbReference type="ARBA" id="ARBA00022723"/>
    </source>
</evidence>
<evidence type="ECO:0000256" key="9">
    <source>
        <dbReference type="ARBA" id="ARBA00023150"/>
    </source>
</evidence>
<dbReference type="Gene3D" id="2.40.340.10">
    <property type="entry name" value="MoeA, C-terminal, domain IV"/>
    <property type="match status" value="1"/>
</dbReference>
<dbReference type="PANTHER" id="PTHR10192">
    <property type="entry name" value="MOLYBDOPTERIN BIOSYNTHESIS PROTEIN"/>
    <property type="match status" value="1"/>
</dbReference>
<dbReference type="Gene3D" id="3.90.105.10">
    <property type="entry name" value="Molybdopterin biosynthesis moea protein, domain 2"/>
    <property type="match status" value="1"/>
</dbReference>
<dbReference type="GO" id="GO:0061599">
    <property type="term" value="F:molybdopterin molybdotransferase activity"/>
    <property type="evidence" value="ECO:0007669"/>
    <property type="project" value="UniProtKB-UniRule"/>
</dbReference>
<dbReference type="InterPro" id="IPR008284">
    <property type="entry name" value="MoCF_biosynth_CS"/>
</dbReference>
<dbReference type="GO" id="GO:0005829">
    <property type="term" value="C:cytosol"/>
    <property type="evidence" value="ECO:0007669"/>
    <property type="project" value="TreeGrafter"/>
</dbReference>
<dbReference type="PANTHER" id="PTHR10192:SF5">
    <property type="entry name" value="GEPHYRIN"/>
    <property type="match status" value="1"/>
</dbReference>
<keyword evidence="7 11" id="KW-0479">Metal-binding</keyword>
<comment type="pathway">
    <text evidence="3 11">Cofactor biosynthesis; molybdopterin biosynthesis.</text>
</comment>
<evidence type="ECO:0000313" key="13">
    <source>
        <dbReference type="EMBL" id="GAA4960914.1"/>
    </source>
</evidence>
<proteinExistence type="inferred from homology"/>
<evidence type="ECO:0000313" key="14">
    <source>
        <dbReference type="Proteomes" id="UP001409585"/>
    </source>
</evidence>
<dbReference type="GO" id="GO:0046872">
    <property type="term" value="F:metal ion binding"/>
    <property type="evidence" value="ECO:0007669"/>
    <property type="project" value="UniProtKB-UniRule"/>
</dbReference>
<dbReference type="SMART" id="SM00852">
    <property type="entry name" value="MoCF_biosynth"/>
    <property type="match status" value="1"/>
</dbReference>
<dbReference type="Proteomes" id="UP001409585">
    <property type="component" value="Unassembled WGS sequence"/>
</dbReference>
<dbReference type="InterPro" id="IPR036688">
    <property type="entry name" value="MoeA_C_domain_IV_sf"/>
</dbReference>
<comment type="function">
    <text evidence="2 11">Catalyzes the insertion of molybdate into adenylated molybdopterin with the concomitant release of AMP.</text>
</comment>
<dbReference type="NCBIfam" id="TIGR00177">
    <property type="entry name" value="molyb_syn"/>
    <property type="match status" value="1"/>
</dbReference>
<keyword evidence="5 11" id="KW-0500">Molybdenum</keyword>
<evidence type="ECO:0000256" key="4">
    <source>
        <dbReference type="ARBA" id="ARBA00010763"/>
    </source>
</evidence>
<dbReference type="Gene3D" id="3.40.980.10">
    <property type="entry name" value="MoaB/Mog-like domain"/>
    <property type="match status" value="1"/>
</dbReference>
<dbReference type="GO" id="GO:0006777">
    <property type="term" value="P:Mo-molybdopterin cofactor biosynthetic process"/>
    <property type="evidence" value="ECO:0007669"/>
    <property type="project" value="UniProtKB-UniRule"/>
</dbReference>
<evidence type="ECO:0000256" key="3">
    <source>
        <dbReference type="ARBA" id="ARBA00005046"/>
    </source>
</evidence>
<comment type="catalytic activity">
    <reaction evidence="10">
        <text>adenylyl-molybdopterin + molybdate = Mo-molybdopterin + AMP + H(+)</text>
        <dbReference type="Rhea" id="RHEA:35047"/>
        <dbReference type="ChEBI" id="CHEBI:15378"/>
        <dbReference type="ChEBI" id="CHEBI:36264"/>
        <dbReference type="ChEBI" id="CHEBI:62727"/>
        <dbReference type="ChEBI" id="CHEBI:71302"/>
        <dbReference type="ChEBI" id="CHEBI:456215"/>
        <dbReference type="EC" id="2.10.1.1"/>
    </reaction>
</comment>
<evidence type="ECO:0000256" key="2">
    <source>
        <dbReference type="ARBA" id="ARBA00002901"/>
    </source>
</evidence>
<comment type="similarity">
    <text evidence="4 11">Belongs to the MoeA family.</text>
</comment>
<comment type="caution">
    <text evidence="13">The sequence shown here is derived from an EMBL/GenBank/DDBJ whole genome shotgun (WGS) entry which is preliminary data.</text>
</comment>
<dbReference type="InterPro" id="IPR036425">
    <property type="entry name" value="MoaB/Mog-like_dom_sf"/>
</dbReference>
<keyword evidence="6 11" id="KW-0808">Transferase</keyword>
<dbReference type="SUPFAM" id="SSF53218">
    <property type="entry name" value="Molybdenum cofactor biosynthesis proteins"/>
    <property type="match status" value="1"/>
</dbReference>
<accession>A0AAV3UAH2</accession>
<dbReference type="EC" id="2.10.1.1" evidence="11"/>
<dbReference type="NCBIfam" id="NF045515">
    <property type="entry name" value="Glp_gephyrin"/>
    <property type="match status" value="1"/>
</dbReference>
<evidence type="ECO:0000256" key="10">
    <source>
        <dbReference type="ARBA" id="ARBA00047317"/>
    </source>
</evidence>
<evidence type="ECO:0000256" key="6">
    <source>
        <dbReference type="ARBA" id="ARBA00022679"/>
    </source>
</evidence>